<keyword evidence="5" id="KW-0472">Membrane</keyword>
<keyword evidence="6" id="KW-0175">Coiled coil</keyword>
<dbReference type="AlphaFoldDB" id="A0AAJ7TVP5"/>
<accession>A0AAJ7TVP5</accession>
<proteinExistence type="inferred from homology"/>
<protein>
    <submittedName>
        <fullName evidence="9">Caveolae-associated protein 2-like</fullName>
    </submittedName>
</protein>
<feature type="compositionally biased region" description="Polar residues" evidence="7">
    <location>
        <begin position="273"/>
        <end position="283"/>
    </location>
</feature>
<dbReference type="KEGG" id="pmrn:116950621"/>
<feature type="compositionally biased region" description="Low complexity" evidence="7">
    <location>
        <begin position="464"/>
        <end position="483"/>
    </location>
</feature>
<evidence type="ECO:0000256" key="5">
    <source>
        <dbReference type="ARBA" id="ARBA00023136"/>
    </source>
</evidence>
<feature type="coiled-coil region" evidence="6">
    <location>
        <begin position="109"/>
        <end position="139"/>
    </location>
</feature>
<comment type="subcellular location">
    <subcellularLocation>
        <location evidence="2">Cytoplasm</location>
    </subcellularLocation>
    <subcellularLocation>
        <location evidence="1">Membrane</location>
        <location evidence="1">Caveola</location>
    </subcellularLocation>
</comment>
<evidence type="ECO:0000256" key="7">
    <source>
        <dbReference type="SAM" id="MobiDB-lite"/>
    </source>
</evidence>
<name>A0AAJ7TVP5_PETMA</name>
<feature type="region of interest" description="Disordered" evidence="7">
    <location>
        <begin position="407"/>
        <end position="541"/>
    </location>
</feature>
<evidence type="ECO:0000313" key="8">
    <source>
        <dbReference type="Proteomes" id="UP001318040"/>
    </source>
</evidence>
<sequence>MATAAAAGAASSGSLDSVPLGGESRAPESPAGTPRLRADEIRPGPQANAVTVLALLDRLLGMLEGVQEAQRRLEERQRDTEGVVRSVAGELSRMARSGQSTDGAVAKVLAKARTVSANVKDVRERLERQAAQVRKLDAKHGDLLRRNNFRILIFQEGSETPTAEATSRPVGPSPGPAVLVSDEARGPADSSFEEVCIAGEGSDAGDEAAARPPDLSSDEEYILEEVETTTTRLKKSSMKRMDSLKKAFSKESFEKKMNKFVSPERREKIKKSLTPNHQKSSGSKLGAFKVPPLKFNVKKVRSEDGGGTPNEEEAAAEEEEADASVAVTNEDSPAIYGGGDTDSAHGAVQYAEIVFADKTPARQAAALASPAGKAVVAAVAAAAVAAAQATAEARAGVVTLGPDETAVAGVEKGREEEAAEEKPGGSAEGAGDDAGAKVVLGKGEEHEEQKTSGKPEEEGEEQGEQQQQQQAVFEAAAAVSGGEEAVGRPPQPDVATQGPPAVTVSESHGGAAANGPLAHAGGHEADQGPEEEATGAHGKAAVAAVAAAGGVKTELSE</sequence>
<reference evidence="9" key="1">
    <citation type="submission" date="2025-08" db="UniProtKB">
        <authorList>
            <consortium name="RefSeq"/>
        </authorList>
    </citation>
    <scope>IDENTIFICATION</scope>
    <source>
        <tissue evidence="9">Sperm</tissue>
    </source>
</reference>
<keyword evidence="8" id="KW-1185">Reference proteome</keyword>
<evidence type="ECO:0000256" key="1">
    <source>
        <dbReference type="ARBA" id="ARBA00004345"/>
    </source>
</evidence>
<comment type="similarity">
    <text evidence="3">Belongs to the CAVIN family.</text>
</comment>
<keyword evidence="4" id="KW-0963">Cytoplasm</keyword>
<dbReference type="Proteomes" id="UP001318040">
    <property type="component" value="Chromosome 2"/>
</dbReference>
<feature type="compositionally biased region" description="Basic and acidic residues" evidence="7">
    <location>
        <begin position="256"/>
        <end position="267"/>
    </location>
</feature>
<feature type="compositionally biased region" description="Low complexity" evidence="7">
    <location>
        <begin position="1"/>
        <end position="14"/>
    </location>
</feature>
<dbReference type="RefSeq" id="XP_032824429.1">
    <property type="nucleotide sequence ID" value="XM_032968538.1"/>
</dbReference>
<feature type="compositionally biased region" description="Basic and acidic residues" evidence="7">
    <location>
        <begin position="442"/>
        <end position="456"/>
    </location>
</feature>
<gene>
    <name evidence="9" type="primary">LOC116950621</name>
</gene>
<feature type="compositionally biased region" description="Acidic residues" evidence="7">
    <location>
        <begin position="310"/>
        <end position="322"/>
    </location>
</feature>
<evidence type="ECO:0000256" key="4">
    <source>
        <dbReference type="ARBA" id="ARBA00022490"/>
    </source>
</evidence>
<feature type="region of interest" description="Disordered" evidence="7">
    <location>
        <begin position="256"/>
        <end position="342"/>
    </location>
</feature>
<evidence type="ECO:0000256" key="2">
    <source>
        <dbReference type="ARBA" id="ARBA00004496"/>
    </source>
</evidence>
<dbReference type="InterPro" id="IPR026752">
    <property type="entry name" value="Cavin_fam"/>
</dbReference>
<dbReference type="GO" id="GO:0005901">
    <property type="term" value="C:caveola"/>
    <property type="evidence" value="ECO:0007669"/>
    <property type="project" value="UniProtKB-SubCell"/>
</dbReference>
<organism evidence="8 9">
    <name type="scientific">Petromyzon marinus</name>
    <name type="common">Sea lamprey</name>
    <dbReference type="NCBI Taxonomy" id="7757"/>
    <lineage>
        <taxon>Eukaryota</taxon>
        <taxon>Metazoa</taxon>
        <taxon>Chordata</taxon>
        <taxon>Craniata</taxon>
        <taxon>Vertebrata</taxon>
        <taxon>Cyclostomata</taxon>
        <taxon>Hyperoartia</taxon>
        <taxon>Petromyzontiformes</taxon>
        <taxon>Petromyzontidae</taxon>
        <taxon>Petromyzon</taxon>
    </lineage>
</organism>
<dbReference type="Pfam" id="PF15237">
    <property type="entry name" value="PTRF_SDPR"/>
    <property type="match status" value="1"/>
</dbReference>
<feature type="region of interest" description="Disordered" evidence="7">
    <location>
        <begin position="1"/>
        <end position="43"/>
    </location>
</feature>
<evidence type="ECO:0000256" key="6">
    <source>
        <dbReference type="SAM" id="Coils"/>
    </source>
</evidence>
<dbReference type="GO" id="GO:0005737">
    <property type="term" value="C:cytoplasm"/>
    <property type="evidence" value="ECO:0007669"/>
    <property type="project" value="UniProtKB-SubCell"/>
</dbReference>
<evidence type="ECO:0000256" key="3">
    <source>
        <dbReference type="ARBA" id="ARBA00008836"/>
    </source>
</evidence>
<evidence type="ECO:0000313" key="9">
    <source>
        <dbReference type="RefSeq" id="XP_032824429.1"/>
    </source>
</evidence>
<dbReference type="PANTHER" id="PTHR15240">
    <property type="entry name" value="CAVIN"/>
    <property type="match status" value="1"/>
</dbReference>
<feature type="compositionally biased region" description="Basic and acidic residues" evidence="7">
    <location>
        <begin position="411"/>
        <end position="423"/>
    </location>
</feature>